<protein>
    <recommendedName>
        <fullName evidence="4">Lipoprotein</fullName>
    </recommendedName>
</protein>
<accession>A0ABV8DIG8</accession>
<reference evidence="3" key="1">
    <citation type="journal article" date="2019" name="Int. J. Syst. Evol. Microbiol.">
        <title>The Global Catalogue of Microorganisms (GCM) 10K type strain sequencing project: providing services to taxonomists for standard genome sequencing and annotation.</title>
        <authorList>
            <consortium name="The Broad Institute Genomics Platform"/>
            <consortium name="The Broad Institute Genome Sequencing Center for Infectious Disease"/>
            <person name="Wu L."/>
            <person name="Ma J."/>
        </authorList>
    </citation>
    <scope>NUCLEOTIDE SEQUENCE [LARGE SCALE GENOMIC DNA]</scope>
    <source>
        <strain evidence="3">CCUG 2113</strain>
    </source>
</reference>
<organism evidence="2 3">
    <name type="scientific">Acidovorax facilis</name>
    <dbReference type="NCBI Taxonomy" id="12917"/>
    <lineage>
        <taxon>Bacteria</taxon>
        <taxon>Pseudomonadati</taxon>
        <taxon>Pseudomonadota</taxon>
        <taxon>Betaproteobacteria</taxon>
        <taxon>Burkholderiales</taxon>
        <taxon>Comamonadaceae</taxon>
        <taxon>Acidovorax</taxon>
    </lineage>
</organism>
<dbReference type="RefSeq" id="WP_207402034.1">
    <property type="nucleotide sequence ID" value="NZ_JAMXAX010000071.1"/>
</dbReference>
<evidence type="ECO:0008006" key="4">
    <source>
        <dbReference type="Google" id="ProtNLM"/>
    </source>
</evidence>
<name>A0ABV8DIG8_9BURK</name>
<gene>
    <name evidence="2" type="ORF">ACFOW3_26925</name>
</gene>
<dbReference type="Proteomes" id="UP001595693">
    <property type="component" value="Unassembled WGS sequence"/>
</dbReference>
<evidence type="ECO:0000313" key="2">
    <source>
        <dbReference type="EMBL" id="MFC3938258.1"/>
    </source>
</evidence>
<sequence>MRKYVWACFALLVSALAGCGTVAVDLTAVESARFLHEDNRHNLACDIPVPWGIISRGSLDGALPDPRTLPRELPQAGFRTGYVRGPDPVPCERQVYLRTDTVFQFDFRDFLTRFRPDQIQLAMLSIDEVPTEHDVLIRFAEPWLDSGTLEGFTRVDSTSVPFQVKAVRSSWVPMPSDAAAAVQGRPEIVPLPDVSRGRSQFSVPLSGEATPTYLVTEEVLGFLAPTAGGAQRFGFAIEPAPGRYLQRYKRFNEVKAAFRVRLRLLVRP</sequence>
<evidence type="ECO:0000313" key="3">
    <source>
        <dbReference type="Proteomes" id="UP001595693"/>
    </source>
</evidence>
<feature type="signal peptide" evidence="1">
    <location>
        <begin position="1"/>
        <end position="19"/>
    </location>
</feature>
<keyword evidence="1" id="KW-0732">Signal</keyword>
<comment type="caution">
    <text evidence="2">The sequence shown here is derived from an EMBL/GenBank/DDBJ whole genome shotgun (WGS) entry which is preliminary data.</text>
</comment>
<proteinExistence type="predicted"/>
<feature type="chain" id="PRO_5046202193" description="Lipoprotein" evidence="1">
    <location>
        <begin position="20"/>
        <end position="268"/>
    </location>
</feature>
<dbReference type="EMBL" id="JBHSAJ010000175">
    <property type="protein sequence ID" value="MFC3938258.1"/>
    <property type="molecule type" value="Genomic_DNA"/>
</dbReference>
<dbReference type="PROSITE" id="PS51257">
    <property type="entry name" value="PROKAR_LIPOPROTEIN"/>
    <property type="match status" value="1"/>
</dbReference>
<evidence type="ECO:0000256" key="1">
    <source>
        <dbReference type="SAM" id="SignalP"/>
    </source>
</evidence>
<keyword evidence="3" id="KW-1185">Reference proteome</keyword>